<dbReference type="EMBL" id="JADGIZ020000046">
    <property type="protein sequence ID" value="KAL2913434.1"/>
    <property type="molecule type" value="Genomic_DNA"/>
</dbReference>
<evidence type="ECO:0000259" key="2">
    <source>
        <dbReference type="PROSITE" id="PS50102"/>
    </source>
</evidence>
<proteinExistence type="predicted"/>
<organism evidence="3 4">
    <name type="scientific">Polyrhizophydium stewartii</name>
    <dbReference type="NCBI Taxonomy" id="2732419"/>
    <lineage>
        <taxon>Eukaryota</taxon>
        <taxon>Fungi</taxon>
        <taxon>Fungi incertae sedis</taxon>
        <taxon>Chytridiomycota</taxon>
        <taxon>Chytridiomycota incertae sedis</taxon>
        <taxon>Chytridiomycetes</taxon>
        <taxon>Rhizophydiales</taxon>
        <taxon>Rhizophydiales incertae sedis</taxon>
        <taxon>Polyrhizophydium</taxon>
    </lineage>
</organism>
<dbReference type="InterPro" id="IPR035979">
    <property type="entry name" value="RBD_domain_sf"/>
</dbReference>
<keyword evidence="1" id="KW-0694">RNA-binding</keyword>
<dbReference type="PROSITE" id="PS50102">
    <property type="entry name" value="RRM"/>
    <property type="match status" value="2"/>
</dbReference>
<evidence type="ECO:0000313" key="4">
    <source>
        <dbReference type="Proteomes" id="UP001527925"/>
    </source>
</evidence>
<feature type="domain" description="RRM" evidence="2">
    <location>
        <begin position="123"/>
        <end position="192"/>
    </location>
</feature>
<reference evidence="3 4" key="1">
    <citation type="submission" date="2023-09" db="EMBL/GenBank/DDBJ databases">
        <title>Pangenome analysis of Batrachochytrium dendrobatidis and related Chytrids.</title>
        <authorList>
            <person name="Yacoub M.N."/>
            <person name="Stajich J.E."/>
            <person name="James T.Y."/>
        </authorList>
    </citation>
    <scope>NUCLEOTIDE SEQUENCE [LARGE SCALE GENOMIC DNA]</scope>
    <source>
        <strain evidence="3 4">JEL0888</strain>
    </source>
</reference>
<dbReference type="InterPro" id="IPR012677">
    <property type="entry name" value="Nucleotide-bd_a/b_plait_sf"/>
</dbReference>
<protein>
    <recommendedName>
        <fullName evidence="2">RRM domain-containing protein</fullName>
    </recommendedName>
</protein>
<dbReference type="SUPFAM" id="SSF54928">
    <property type="entry name" value="RNA-binding domain, RBD"/>
    <property type="match status" value="2"/>
</dbReference>
<evidence type="ECO:0000256" key="1">
    <source>
        <dbReference type="PROSITE-ProRule" id="PRU00176"/>
    </source>
</evidence>
<dbReference type="InterPro" id="IPR000504">
    <property type="entry name" value="RRM_dom"/>
</dbReference>
<comment type="caution">
    <text evidence="3">The sequence shown here is derived from an EMBL/GenBank/DDBJ whole genome shotgun (WGS) entry which is preliminary data.</text>
</comment>
<evidence type="ECO:0000313" key="3">
    <source>
        <dbReference type="EMBL" id="KAL2913434.1"/>
    </source>
</evidence>
<dbReference type="PANTHER" id="PTHR32343:SF22">
    <property type="entry name" value="LD29830P"/>
    <property type="match status" value="1"/>
</dbReference>
<dbReference type="Proteomes" id="UP001527925">
    <property type="component" value="Unassembled WGS sequence"/>
</dbReference>
<keyword evidence="4" id="KW-1185">Reference proteome</keyword>
<dbReference type="SMART" id="SM00360">
    <property type="entry name" value="RRM"/>
    <property type="match status" value="2"/>
</dbReference>
<accession>A0ABR4N1Q3</accession>
<dbReference type="PANTHER" id="PTHR32343">
    <property type="entry name" value="SERINE/ARGININE-RICH SPLICING FACTOR"/>
    <property type="match status" value="1"/>
</dbReference>
<dbReference type="Gene3D" id="3.30.70.330">
    <property type="match status" value="2"/>
</dbReference>
<feature type="domain" description="RRM" evidence="2">
    <location>
        <begin position="7"/>
        <end position="83"/>
    </location>
</feature>
<dbReference type="Pfam" id="PF00076">
    <property type="entry name" value="RRM_1"/>
    <property type="match status" value="2"/>
</dbReference>
<gene>
    <name evidence="3" type="ORF">HK105_207046</name>
</gene>
<name>A0ABR4N1Q3_9FUNG</name>
<sequence>MATEARAVVKVLNLSKLIKSDVLTAFLSFVGQVVSVTLQPSASNTPTNEAIVEFGSVQEASLALHLTGTVLGDKTLFVVPPTAQHQPPAGELTPAGAAGAAGVMPASVPVVPLGQSSREVVERTLYSGNLHSGLTTEELWMLFSACGKVTQIKMAGDPTHSTRYAFVEFETYEDATSGLSLHGTIVAGRAIK</sequence>